<name>A0A5J4Z7V3_PORPP</name>
<evidence type="ECO:0000259" key="2">
    <source>
        <dbReference type="PROSITE" id="PS51532"/>
    </source>
</evidence>
<dbReference type="AlphaFoldDB" id="A0A5J4Z7V3"/>
<feature type="domain" description="PITH" evidence="2">
    <location>
        <begin position="17"/>
        <end position="195"/>
    </location>
</feature>
<dbReference type="PROSITE" id="PS51532">
    <property type="entry name" value="PITH"/>
    <property type="match status" value="1"/>
</dbReference>
<evidence type="ECO:0000313" key="3">
    <source>
        <dbReference type="EMBL" id="KAA8498767.1"/>
    </source>
</evidence>
<dbReference type="PANTHER" id="PTHR12175">
    <property type="entry name" value="AD039 HT014 THIOREDOXIN FAMILY TRP26"/>
    <property type="match status" value="1"/>
</dbReference>
<dbReference type="OMA" id="SHRTHEN"/>
<dbReference type="Gene3D" id="2.60.120.470">
    <property type="entry name" value="PITH domain"/>
    <property type="match status" value="1"/>
</dbReference>
<dbReference type="InterPro" id="IPR010400">
    <property type="entry name" value="PITH_dom"/>
</dbReference>
<proteinExistence type="inferred from homology"/>
<dbReference type="PANTHER" id="PTHR12175:SF1">
    <property type="entry name" value="PITH DOMAIN-CONTAINING PROTEIN 1"/>
    <property type="match status" value="1"/>
</dbReference>
<keyword evidence="4" id="KW-1185">Reference proteome</keyword>
<organism evidence="3 4">
    <name type="scientific">Porphyridium purpureum</name>
    <name type="common">Red alga</name>
    <name type="synonym">Porphyridium cruentum</name>
    <dbReference type="NCBI Taxonomy" id="35688"/>
    <lineage>
        <taxon>Eukaryota</taxon>
        <taxon>Rhodophyta</taxon>
        <taxon>Bangiophyceae</taxon>
        <taxon>Porphyridiales</taxon>
        <taxon>Porphyridiaceae</taxon>
        <taxon>Porphyridium</taxon>
    </lineage>
</organism>
<comment type="similarity">
    <text evidence="1">Belongs to the PITHD1 family.</text>
</comment>
<sequence length="213" mass="23653">MPCSHRTHENCDHGDEDRADYDSGGDSLYAEVNAAASVVLNAQPPNDVARNVLRTKEEMMNETLPYLCSDADEQLLIGVKFMAPVKLKSICVLGRGVNSGSNPRTLKLFINKESMDFDAASSTTPLQVMELAPRQAGDALDLPTKFTKFQNVQTLWMFVSDNYGENRTEIQYIGFKGITTKHKREAVVTVYELRPQAAENDGLQEHNLPPFVG</sequence>
<dbReference type="SUPFAM" id="SSF49785">
    <property type="entry name" value="Galactose-binding domain-like"/>
    <property type="match status" value="1"/>
</dbReference>
<dbReference type="Pfam" id="PF06201">
    <property type="entry name" value="PITH"/>
    <property type="match status" value="1"/>
</dbReference>
<dbReference type="InterPro" id="IPR045099">
    <property type="entry name" value="PITH1-like"/>
</dbReference>
<dbReference type="EMBL" id="VRMN01000001">
    <property type="protein sequence ID" value="KAA8498767.1"/>
    <property type="molecule type" value="Genomic_DNA"/>
</dbReference>
<comment type="caution">
    <text evidence="3">The sequence shown here is derived from an EMBL/GenBank/DDBJ whole genome shotgun (WGS) entry which is preliminary data.</text>
</comment>
<reference evidence="4" key="1">
    <citation type="journal article" date="2019" name="Nat. Commun.">
        <title>Expansion of phycobilisome linker gene families in mesophilic red algae.</title>
        <authorList>
            <person name="Lee J."/>
            <person name="Kim D."/>
            <person name="Bhattacharya D."/>
            <person name="Yoon H.S."/>
        </authorList>
    </citation>
    <scope>NUCLEOTIDE SEQUENCE [LARGE SCALE GENOMIC DNA]</scope>
    <source>
        <strain evidence="4">CCMP 1328</strain>
    </source>
</reference>
<evidence type="ECO:0000256" key="1">
    <source>
        <dbReference type="ARBA" id="ARBA00025788"/>
    </source>
</evidence>
<accession>A0A5J4Z7V3</accession>
<gene>
    <name evidence="3" type="ORF">FVE85_6352</name>
</gene>
<protein>
    <submittedName>
        <fullName evidence="3">PITH domain-containing protein</fullName>
    </submittedName>
</protein>
<dbReference type="InterPro" id="IPR008979">
    <property type="entry name" value="Galactose-bd-like_sf"/>
</dbReference>
<dbReference type="OrthoDB" id="2635at2759"/>
<dbReference type="InterPro" id="IPR037047">
    <property type="entry name" value="PITH_dom_sf"/>
</dbReference>
<evidence type="ECO:0000313" key="4">
    <source>
        <dbReference type="Proteomes" id="UP000324585"/>
    </source>
</evidence>
<dbReference type="Proteomes" id="UP000324585">
    <property type="component" value="Unassembled WGS sequence"/>
</dbReference>
<dbReference type="GO" id="GO:0005737">
    <property type="term" value="C:cytoplasm"/>
    <property type="evidence" value="ECO:0007669"/>
    <property type="project" value="UniProtKB-ARBA"/>
</dbReference>